<accession>A0A6J6YI11</accession>
<dbReference type="AlphaFoldDB" id="A0A6J6YI11"/>
<evidence type="ECO:0000313" key="1">
    <source>
        <dbReference type="EMBL" id="CAB4809020.1"/>
    </source>
</evidence>
<dbReference type="EMBL" id="CAFAAI010000273">
    <property type="protein sequence ID" value="CAB4809020.1"/>
    <property type="molecule type" value="Genomic_DNA"/>
</dbReference>
<organism evidence="1">
    <name type="scientific">freshwater metagenome</name>
    <dbReference type="NCBI Taxonomy" id="449393"/>
    <lineage>
        <taxon>unclassified sequences</taxon>
        <taxon>metagenomes</taxon>
        <taxon>ecological metagenomes</taxon>
    </lineage>
</organism>
<name>A0A6J6YI11_9ZZZZ</name>
<gene>
    <name evidence="1" type="ORF">UFOPK2992_01451</name>
</gene>
<proteinExistence type="predicted"/>
<protein>
    <submittedName>
        <fullName evidence="1">Unannotated protein</fullName>
    </submittedName>
</protein>
<sequence length="288" mass="32155">MEVGVERRPNLVDIVLEPFDRPVHVRNRQHGPATRRASLHGLAIAHVECPVLAPLRGVRVRTQVDQVELHRLVAPEAPGVDGLEHLCVAQGRERTLPLALADLSHTFVAPVEERLQLLVGERTNTRAGLELRQVLDRVPFMADLHRVFPEPAVALLTPRVALVGQVLHEQANAVLVSPNRRVRARLVTAEQGRRPVLDVSRLPLPRRSAGELVEALDKPEASIDRVGRQHPTLLLTAPTLEHRVEDGFGLVEMDDVVGEQQMCRSRQVDSWHVKPPSRLLHLLHHCCI</sequence>
<reference evidence="1" key="1">
    <citation type="submission" date="2020-05" db="EMBL/GenBank/DDBJ databases">
        <authorList>
            <person name="Chiriac C."/>
            <person name="Salcher M."/>
            <person name="Ghai R."/>
            <person name="Kavagutti S V."/>
        </authorList>
    </citation>
    <scope>NUCLEOTIDE SEQUENCE</scope>
</reference>